<protein>
    <submittedName>
        <fullName evidence="2">Ribosomal protein S18 acetylase RimI</fullName>
    </submittedName>
</protein>
<organism evidence="2 3">
    <name type="scientific">Rhizobium aethiopicum</name>
    <dbReference type="NCBI Taxonomy" id="1138170"/>
    <lineage>
        <taxon>Bacteria</taxon>
        <taxon>Pseudomonadati</taxon>
        <taxon>Pseudomonadota</taxon>
        <taxon>Alphaproteobacteria</taxon>
        <taxon>Hyphomicrobiales</taxon>
        <taxon>Rhizobiaceae</taxon>
        <taxon>Rhizobium/Agrobacterium group</taxon>
        <taxon>Rhizobium</taxon>
    </lineage>
</organism>
<dbReference type="InterPro" id="IPR052564">
    <property type="entry name" value="N-acetyltrans/Recomb-assoc"/>
</dbReference>
<dbReference type="EMBL" id="FMAJ01000008">
    <property type="protein sequence ID" value="SCB59693.1"/>
    <property type="molecule type" value="Genomic_DNA"/>
</dbReference>
<reference evidence="2 3" key="1">
    <citation type="submission" date="2016-08" db="EMBL/GenBank/DDBJ databases">
        <authorList>
            <person name="Seilhamer J.J."/>
        </authorList>
    </citation>
    <scope>NUCLEOTIDE SEQUENCE [LARGE SCALE GENOMIC DNA]</scope>
    <source>
        <strain evidence="2 3">HBR26</strain>
    </source>
</reference>
<evidence type="ECO:0000313" key="2">
    <source>
        <dbReference type="EMBL" id="SCB59693.1"/>
    </source>
</evidence>
<dbReference type="STRING" id="1138170.GA0061105_10850"/>
<dbReference type="InterPro" id="IPR000182">
    <property type="entry name" value="GNAT_dom"/>
</dbReference>
<accession>A0A1C3Y5K1</accession>
<dbReference type="Proteomes" id="UP000198723">
    <property type="component" value="Unassembled WGS sequence"/>
</dbReference>
<sequence length="148" mass="16056">MAISIRVGKESDAEAAIAVLRRSITQLCSADHQDDDDEIAGWLSNKTAASWAAWINREDATVLVAELTGNVVGVGMMDGRGEILLNYAHTDARFKGISKGILLALEAQARARGIKMCVLESTRTAKKFYEDRGYEAAAGSTLRLSKRL</sequence>
<dbReference type="GO" id="GO:0016747">
    <property type="term" value="F:acyltransferase activity, transferring groups other than amino-acyl groups"/>
    <property type="evidence" value="ECO:0007669"/>
    <property type="project" value="InterPro"/>
</dbReference>
<dbReference type="AlphaFoldDB" id="A0A1C3Y5K1"/>
<dbReference type="InterPro" id="IPR016181">
    <property type="entry name" value="Acyl_CoA_acyltransferase"/>
</dbReference>
<dbReference type="CDD" id="cd04301">
    <property type="entry name" value="NAT_SF"/>
    <property type="match status" value="1"/>
</dbReference>
<dbReference type="PANTHER" id="PTHR43451">
    <property type="entry name" value="ACETYLTRANSFERASE (GNAT) FAMILY PROTEIN"/>
    <property type="match status" value="1"/>
</dbReference>
<dbReference type="Gene3D" id="3.40.630.30">
    <property type="match status" value="1"/>
</dbReference>
<dbReference type="Pfam" id="PF13673">
    <property type="entry name" value="Acetyltransf_10"/>
    <property type="match status" value="1"/>
</dbReference>
<dbReference type="PROSITE" id="PS51186">
    <property type="entry name" value="GNAT"/>
    <property type="match status" value="1"/>
</dbReference>
<keyword evidence="2" id="KW-0687">Ribonucleoprotein</keyword>
<dbReference type="RefSeq" id="WP_092751927.1">
    <property type="nucleotide sequence ID" value="NZ_FMAJ01000008.1"/>
</dbReference>
<proteinExistence type="predicted"/>
<dbReference type="PANTHER" id="PTHR43451:SF1">
    <property type="entry name" value="ACETYLTRANSFERASE"/>
    <property type="match status" value="1"/>
</dbReference>
<name>A0A1C3Y5K1_9HYPH</name>
<dbReference type="SUPFAM" id="SSF55729">
    <property type="entry name" value="Acyl-CoA N-acyltransferases (Nat)"/>
    <property type="match status" value="1"/>
</dbReference>
<feature type="domain" description="N-acetyltransferase" evidence="1">
    <location>
        <begin position="3"/>
        <end position="148"/>
    </location>
</feature>
<evidence type="ECO:0000313" key="3">
    <source>
        <dbReference type="Proteomes" id="UP000198723"/>
    </source>
</evidence>
<gene>
    <name evidence="2" type="ORF">GA0061105_10850</name>
</gene>
<keyword evidence="2" id="KW-0689">Ribosomal protein</keyword>
<dbReference type="GO" id="GO:0005840">
    <property type="term" value="C:ribosome"/>
    <property type="evidence" value="ECO:0007669"/>
    <property type="project" value="UniProtKB-KW"/>
</dbReference>
<evidence type="ECO:0000259" key="1">
    <source>
        <dbReference type="PROSITE" id="PS51186"/>
    </source>
</evidence>